<feature type="compositionally biased region" description="Polar residues" evidence="5">
    <location>
        <begin position="659"/>
        <end position="670"/>
    </location>
</feature>
<dbReference type="PANTHER" id="PTHR16088">
    <property type="entry name" value="YY1 ASSOCIATED PROTEIN-RELATED"/>
    <property type="match status" value="1"/>
</dbReference>
<feature type="region of interest" description="Disordered" evidence="5">
    <location>
        <begin position="647"/>
        <end position="855"/>
    </location>
</feature>
<evidence type="ECO:0008006" key="8">
    <source>
        <dbReference type="Google" id="ProtNLM"/>
    </source>
</evidence>
<organism evidence="6 7">
    <name type="scientific">Allacma fusca</name>
    <dbReference type="NCBI Taxonomy" id="39272"/>
    <lineage>
        <taxon>Eukaryota</taxon>
        <taxon>Metazoa</taxon>
        <taxon>Ecdysozoa</taxon>
        <taxon>Arthropoda</taxon>
        <taxon>Hexapoda</taxon>
        <taxon>Collembola</taxon>
        <taxon>Symphypleona</taxon>
        <taxon>Sminthuridae</taxon>
        <taxon>Allacma</taxon>
    </lineage>
</organism>
<protein>
    <recommendedName>
        <fullName evidence="8">GON-4-like protein</fullName>
    </recommendedName>
</protein>
<feature type="compositionally biased region" description="Basic residues" evidence="5">
    <location>
        <begin position="832"/>
        <end position="850"/>
    </location>
</feature>
<dbReference type="GO" id="GO:0003712">
    <property type="term" value="F:transcription coregulator activity"/>
    <property type="evidence" value="ECO:0007669"/>
    <property type="project" value="TreeGrafter"/>
</dbReference>
<accession>A0A8J2NHZ0</accession>
<feature type="compositionally biased region" description="Pro residues" evidence="5">
    <location>
        <begin position="72"/>
        <end position="85"/>
    </location>
</feature>
<feature type="compositionally biased region" description="Polar residues" evidence="5">
    <location>
        <begin position="409"/>
        <end position="423"/>
    </location>
</feature>
<dbReference type="OrthoDB" id="6257037at2759"/>
<feature type="compositionally biased region" description="Acidic residues" evidence="5">
    <location>
        <begin position="785"/>
        <end position="795"/>
    </location>
</feature>
<sequence length="1420" mass="159878">MEVNDDDDADPEYNILEDEEEHDSEEFRRDPAVKVSKKEFNELIAELYDESVQARNKVETSQTTEPQVYPDPIVPETPPKPPPQPVIEDKKEEPLITEFVQGIIKYQLQQHVQLLAQTYVLTAACNEDVVKPLARESKKMIIELHSFALNYGPNSTFKVKNILYAATLVNSWPPNFISKSPIKKKILEERYRNEIIKIPGGSGHTFTREIVKTISESKAFMYPELLPVFPHLNSSLKINFTPSEDALIAIGCREMQDKMYEPLQLMKKAKLISDLLLPGRHRLQIFYRIKNARKHEKNEKVLNCGLQVLRKYLIDGIDPPSPLDSWTTELLEIEPLEPLNQQKLPSQWMSVLKQLKLDILFKDEFVDLEPKKPPRVRKSKSITLSSSDQEEKRPVKKSSKSFSRSEVSYQHSPPISNHPPQVGFSSTCTEELERFPVLDKNGIPAAFIIIPKKFCHTSVPTPLEQDSNNNVNLGTDIGSEITHKKLIVNPTISTSSKGSPASAEKVLDVTPVGLPFSLPCLTENFPGSLLDVQSLESPLKKEIFQKASASDPQSSKSNKKLTNQICGQVSTNKKLLKTNNLVNKTEAPPTTIILSLKETSNKNKCREDHSARTWIYNRKSPDQIAATIEKKLLIKNKSSLRKDISVQFPESSHGEKEPNQSGVSHSSSDSENTEGSDSDSSVPSFFEEKIETPSINMTVDFKTVGDSSWNSAPAESGDQKASDGANTSPNSDTKSKSSTSGGRNPRGAKRDGARQTAGDGDGEDEHNPDRNKRQLSSKVDNIDHQEEETEDDTEEKEAHQNSNISKPSVTKSQGASVKVKTELPLGSATPKTPRRMKRSPGSQTKRRTPKFKSSEIQKLLDDAESEVNIEAIETAFAEEFWAKCQHTVDPVLYNNLIQVFSEFGEKYSSEEEVFIKVEEMLKDYPDLLIDLATMIEPQLLQKNNLLKDNYVVQAYIRFMHLLEKLTLQCPQLRARALQKIRGLRDLEKVTEKDVQELVDLFFQGNPIMTDAVKAMFPNIFPPESAVRPQDFEEINFDDDLPHSEEAMGMEFINFPEEANIPATGSCPCDCHTDPKNVNLHTKARHCRKCCIKFQDGKVFMHSGRLMKQVNIEFTTREKAEEILARRACGHCFEPIKGTPSPKRKLGERTHKKRATKASKIAISDCDSESEFKKSIASAVPSTSKSRPVAVLENEVHISADALPKTKKEPDEDLEEGEIIDEEEHANHTPGVSANINIINPTLTKSEPECLKSHKKVVTASEKKSRNEPQKYQRPWTYDEDKILLVTCQQEQSTTVAFGKIIQKKLLPHRTFDDVKERFSYLVSIIMKSFKNPCTLNSRLELSCDSSRSTSLRPLIAIAISPEWSLDDINSIDIMRLPGISLVIIRVTWFGTSSSYEGRGVDVFLRSWIIMGCYIIIQAFG</sequence>
<evidence type="ECO:0000313" key="6">
    <source>
        <dbReference type="EMBL" id="CAG7679467.1"/>
    </source>
</evidence>
<gene>
    <name evidence="6" type="ORF">AFUS01_LOCUS2689</name>
</gene>
<evidence type="ECO:0000256" key="5">
    <source>
        <dbReference type="SAM" id="MobiDB-lite"/>
    </source>
</evidence>
<evidence type="ECO:0000313" key="7">
    <source>
        <dbReference type="Proteomes" id="UP000708208"/>
    </source>
</evidence>
<evidence type="ECO:0000256" key="2">
    <source>
        <dbReference type="ARBA" id="ARBA00023163"/>
    </source>
</evidence>
<comment type="subcellular location">
    <subcellularLocation>
        <location evidence="4">Nucleus</location>
    </subcellularLocation>
</comment>
<keyword evidence="3 4" id="KW-0539">Nucleus</keyword>
<feature type="compositionally biased region" description="Acidic residues" evidence="5">
    <location>
        <begin position="1"/>
        <end position="24"/>
    </location>
</feature>
<keyword evidence="7" id="KW-1185">Reference proteome</keyword>
<dbReference type="GO" id="GO:0005634">
    <property type="term" value="C:nucleus"/>
    <property type="evidence" value="ECO:0007669"/>
    <property type="project" value="UniProtKB-SubCell"/>
</dbReference>
<feature type="region of interest" description="Disordered" evidence="5">
    <location>
        <begin position="1"/>
        <end position="30"/>
    </location>
</feature>
<dbReference type="Proteomes" id="UP000708208">
    <property type="component" value="Unassembled WGS sequence"/>
</dbReference>
<feature type="region of interest" description="Disordered" evidence="5">
    <location>
        <begin position="372"/>
        <end position="423"/>
    </location>
</feature>
<feature type="region of interest" description="Disordered" evidence="5">
    <location>
        <begin position="51"/>
        <end position="85"/>
    </location>
</feature>
<evidence type="ECO:0000256" key="4">
    <source>
        <dbReference type="PROSITE-ProRule" id="PRU00810"/>
    </source>
</evidence>
<feature type="compositionally biased region" description="Polar residues" evidence="5">
    <location>
        <begin position="800"/>
        <end position="815"/>
    </location>
</feature>
<comment type="caution">
    <text evidence="6">The sequence shown here is derived from an EMBL/GenBank/DDBJ whole genome shotgun (WGS) entry which is preliminary data.</text>
</comment>
<dbReference type="GO" id="GO:0006355">
    <property type="term" value="P:regulation of DNA-templated transcription"/>
    <property type="evidence" value="ECO:0007669"/>
    <property type="project" value="InterPro"/>
</dbReference>
<dbReference type="PROSITE" id="PS51477">
    <property type="entry name" value="PAH"/>
    <property type="match status" value="1"/>
</dbReference>
<name>A0A8J2NHZ0_9HEXA</name>
<feature type="compositionally biased region" description="Low complexity" evidence="5">
    <location>
        <begin position="726"/>
        <end position="740"/>
    </location>
</feature>
<keyword evidence="1" id="KW-0805">Transcription regulation</keyword>
<reference evidence="6" key="1">
    <citation type="submission" date="2021-06" db="EMBL/GenBank/DDBJ databases">
        <authorList>
            <person name="Hodson N. C."/>
            <person name="Mongue J. A."/>
            <person name="Jaron S. K."/>
        </authorList>
    </citation>
    <scope>NUCLEOTIDE SEQUENCE</scope>
</reference>
<dbReference type="InterPro" id="IPR052435">
    <property type="entry name" value="YY1-Transcr_Regul"/>
</dbReference>
<dbReference type="PANTHER" id="PTHR16088:SF3">
    <property type="entry name" value="GON-4-LIKE PROTEIN"/>
    <property type="match status" value="1"/>
</dbReference>
<evidence type="ECO:0000256" key="3">
    <source>
        <dbReference type="ARBA" id="ARBA00023242"/>
    </source>
</evidence>
<dbReference type="InterPro" id="IPR003822">
    <property type="entry name" value="PAH"/>
</dbReference>
<keyword evidence="2" id="KW-0804">Transcription</keyword>
<dbReference type="EMBL" id="CAJVCH010015537">
    <property type="protein sequence ID" value="CAG7679467.1"/>
    <property type="molecule type" value="Genomic_DNA"/>
</dbReference>
<evidence type="ECO:0000256" key="1">
    <source>
        <dbReference type="ARBA" id="ARBA00023015"/>
    </source>
</evidence>
<proteinExistence type="predicted"/>